<gene>
    <name evidence="1" type="ORF">QR680_006526</name>
</gene>
<sequence>MPLALFDNPTIYRSELTADVSDYRQISINGKCADSFVLSAPTEVDHYEVPREEINNVDYIKLASMNKPKGLDYVPKAKCNQNRNWMVLVIGKQRRAPEGSMFQQSYTVQHTVVFGK</sequence>
<dbReference type="EMBL" id="JAUCMV010000003">
    <property type="protein sequence ID" value="KAK0412993.1"/>
    <property type="molecule type" value="Genomic_DNA"/>
</dbReference>
<name>A0AA39HXZ8_9BILA</name>
<evidence type="ECO:0000313" key="2">
    <source>
        <dbReference type="Proteomes" id="UP001175271"/>
    </source>
</evidence>
<reference evidence="1" key="1">
    <citation type="submission" date="2023-06" db="EMBL/GenBank/DDBJ databases">
        <title>Genomic analysis of the entomopathogenic nematode Steinernema hermaphroditum.</title>
        <authorList>
            <person name="Schwarz E.M."/>
            <person name="Heppert J.K."/>
            <person name="Baniya A."/>
            <person name="Schwartz H.T."/>
            <person name="Tan C.-H."/>
            <person name="Antoshechkin I."/>
            <person name="Sternberg P.W."/>
            <person name="Goodrich-Blair H."/>
            <person name="Dillman A.R."/>
        </authorList>
    </citation>
    <scope>NUCLEOTIDE SEQUENCE</scope>
    <source>
        <strain evidence="1">PS9179</strain>
        <tissue evidence="1">Whole animal</tissue>
    </source>
</reference>
<organism evidence="1 2">
    <name type="scientific">Steinernema hermaphroditum</name>
    <dbReference type="NCBI Taxonomy" id="289476"/>
    <lineage>
        <taxon>Eukaryota</taxon>
        <taxon>Metazoa</taxon>
        <taxon>Ecdysozoa</taxon>
        <taxon>Nematoda</taxon>
        <taxon>Chromadorea</taxon>
        <taxon>Rhabditida</taxon>
        <taxon>Tylenchina</taxon>
        <taxon>Panagrolaimomorpha</taxon>
        <taxon>Strongyloidoidea</taxon>
        <taxon>Steinernematidae</taxon>
        <taxon>Steinernema</taxon>
    </lineage>
</organism>
<comment type="caution">
    <text evidence="1">The sequence shown here is derived from an EMBL/GenBank/DDBJ whole genome shotgun (WGS) entry which is preliminary data.</text>
</comment>
<proteinExistence type="predicted"/>
<accession>A0AA39HXZ8</accession>
<dbReference type="Proteomes" id="UP001175271">
    <property type="component" value="Unassembled WGS sequence"/>
</dbReference>
<protein>
    <submittedName>
        <fullName evidence="1">Uncharacterized protein</fullName>
    </submittedName>
</protein>
<evidence type="ECO:0000313" key="1">
    <source>
        <dbReference type="EMBL" id="KAK0412993.1"/>
    </source>
</evidence>
<dbReference type="AlphaFoldDB" id="A0AA39HXZ8"/>
<keyword evidence="2" id="KW-1185">Reference proteome</keyword>